<dbReference type="Gene3D" id="3.30.1460.30">
    <property type="entry name" value="YgaC/TfoX-N like chaperone"/>
    <property type="match status" value="1"/>
</dbReference>
<dbReference type="PANTHER" id="PTHR36121:SF1">
    <property type="entry name" value="PROTEIN SXY"/>
    <property type="match status" value="1"/>
</dbReference>
<organism evidence="3 4">
    <name type="scientific">Zhongshania marina</name>
    <dbReference type="NCBI Taxonomy" id="2304603"/>
    <lineage>
        <taxon>Bacteria</taxon>
        <taxon>Pseudomonadati</taxon>
        <taxon>Pseudomonadota</taxon>
        <taxon>Gammaproteobacteria</taxon>
        <taxon>Cellvibrionales</taxon>
        <taxon>Spongiibacteraceae</taxon>
        <taxon>Zhongshania</taxon>
    </lineage>
</organism>
<evidence type="ECO:0000256" key="1">
    <source>
        <dbReference type="SAM" id="Phobius"/>
    </source>
</evidence>
<dbReference type="InterPro" id="IPR007076">
    <property type="entry name" value="TfoX_N"/>
</dbReference>
<accession>A0A2S4HEC9</accession>
<evidence type="ECO:0000259" key="2">
    <source>
        <dbReference type="Pfam" id="PF04993"/>
    </source>
</evidence>
<keyword evidence="1" id="KW-0812">Transmembrane</keyword>
<dbReference type="PANTHER" id="PTHR36121">
    <property type="entry name" value="PROTEIN SXY"/>
    <property type="match status" value="1"/>
</dbReference>
<keyword evidence="1" id="KW-1133">Transmembrane helix</keyword>
<gene>
    <name evidence="3" type="ORF">C0068_12485</name>
</gene>
<dbReference type="Proteomes" id="UP000237222">
    <property type="component" value="Unassembled WGS sequence"/>
</dbReference>
<dbReference type="RefSeq" id="WP_103684805.1">
    <property type="nucleotide sequence ID" value="NZ_PQGG01000029.1"/>
</dbReference>
<dbReference type="Pfam" id="PF04993">
    <property type="entry name" value="TfoX_N"/>
    <property type="match status" value="1"/>
</dbReference>
<dbReference type="OrthoDB" id="8687154at2"/>
<comment type="caution">
    <text evidence="3">The sequence shown here is derived from an EMBL/GenBank/DDBJ whole genome shotgun (WGS) entry which is preliminary data.</text>
</comment>
<dbReference type="EMBL" id="PQGG01000029">
    <property type="protein sequence ID" value="POP52346.1"/>
    <property type="molecule type" value="Genomic_DNA"/>
</dbReference>
<proteinExistence type="predicted"/>
<evidence type="ECO:0000313" key="4">
    <source>
        <dbReference type="Proteomes" id="UP000237222"/>
    </source>
</evidence>
<dbReference type="SUPFAM" id="SSF159894">
    <property type="entry name" value="YgaC/TfoX-N like"/>
    <property type="match status" value="1"/>
</dbReference>
<reference evidence="3" key="1">
    <citation type="submission" date="2018-01" db="EMBL/GenBank/DDBJ databases">
        <authorList>
            <person name="Yu X.-D."/>
        </authorList>
    </citation>
    <scope>NUCLEOTIDE SEQUENCE</scope>
    <source>
        <strain evidence="3">ZX-21</strain>
    </source>
</reference>
<keyword evidence="1" id="KW-0472">Membrane</keyword>
<sequence>MASDSAFIDYLMDQLQWLGPVTGRRMFGGYGVFLEGLVFGVVFGNTLYLKVDKDSQADFEALGLPPFTYPRGNKEIALSYYQTPDEALDDTDMLVTWANRAYAAAIRCAAEKSKKPARRV</sequence>
<feature type="transmembrane region" description="Helical" evidence="1">
    <location>
        <begin position="27"/>
        <end position="49"/>
    </location>
</feature>
<dbReference type="InterPro" id="IPR047525">
    <property type="entry name" value="TfoX-like"/>
</dbReference>
<dbReference type="AlphaFoldDB" id="A0A2S4HEC9"/>
<protein>
    <submittedName>
        <fullName evidence="3">Transcriptional regulator</fullName>
    </submittedName>
</protein>
<feature type="domain" description="TfoX N-terminal" evidence="2">
    <location>
        <begin position="13"/>
        <end position="105"/>
    </location>
</feature>
<name>A0A2S4HEC9_9GAMM</name>
<evidence type="ECO:0000313" key="3">
    <source>
        <dbReference type="EMBL" id="POP52346.1"/>
    </source>
</evidence>